<keyword evidence="6" id="KW-1185">Reference proteome</keyword>
<evidence type="ECO:0000313" key="5">
    <source>
        <dbReference type="EMBL" id="MCO5784271.1"/>
    </source>
</evidence>
<evidence type="ECO:0000313" key="6">
    <source>
        <dbReference type="Proteomes" id="UP001139290"/>
    </source>
</evidence>
<accession>A0ABT1BFD8</accession>
<dbReference type="InterPro" id="IPR050065">
    <property type="entry name" value="GlmU-like"/>
</dbReference>
<dbReference type="SUPFAM" id="SSF51161">
    <property type="entry name" value="Trimeric LpxA-like enzymes"/>
    <property type="match status" value="1"/>
</dbReference>
<evidence type="ECO:0000256" key="3">
    <source>
        <dbReference type="ARBA" id="ARBA00023315"/>
    </source>
</evidence>
<gene>
    <name evidence="5" type="ORF">LOD26_23585</name>
</gene>
<evidence type="ECO:0000256" key="1">
    <source>
        <dbReference type="ARBA" id="ARBA00022679"/>
    </source>
</evidence>
<keyword evidence="3" id="KW-0012">Acyltransferase</keyword>
<dbReference type="PANTHER" id="PTHR43584:SF8">
    <property type="entry name" value="N-ACETYLMURAMATE ALPHA-1-PHOSPHATE URIDYLYLTRANSFERASE"/>
    <property type="match status" value="1"/>
</dbReference>
<comment type="caution">
    <text evidence="5">The sequence shown here is derived from an EMBL/GenBank/DDBJ whole genome shotgun (WGS) entry which is preliminary data.</text>
</comment>
<dbReference type="PANTHER" id="PTHR43584">
    <property type="entry name" value="NUCLEOTIDYL TRANSFERASE"/>
    <property type="match status" value="1"/>
</dbReference>
<evidence type="ECO:0000259" key="4">
    <source>
        <dbReference type="Pfam" id="PF25087"/>
    </source>
</evidence>
<keyword evidence="2" id="KW-0677">Repeat</keyword>
<keyword evidence="1" id="KW-0808">Transferase</keyword>
<dbReference type="InterPro" id="IPR056729">
    <property type="entry name" value="GMPPB_C"/>
</dbReference>
<dbReference type="EMBL" id="JAJJVQ010000011">
    <property type="protein sequence ID" value="MCO5784271.1"/>
    <property type="molecule type" value="Genomic_DNA"/>
</dbReference>
<protein>
    <submittedName>
        <fullName evidence="5">Acetyltransferase</fullName>
    </submittedName>
</protein>
<dbReference type="InterPro" id="IPR011004">
    <property type="entry name" value="Trimer_LpxA-like_sf"/>
</dbReference>
<organism evidence="5 6">
    <name type="scientific">Citrobacter meridianamericanus</name>
    <dbReference type="NCBI Taxonomy" id="2894201"/>
    <lineage>
        <taxon>Bacteria</taxon>
        <taxon>Pseudomonadati</taxon>
        <taxon>Pseudomonadota</taxon>
        <taxon>Gammaproteobacteria</taxon>
        <taxon>Enterobacterales</taxon>
        <taxon>Enterobacteriaceae</taxon>
        <taxon>Citrobacter</taxon>
    </lineage>
</organism>
<evidence type="ECO:0000256" key="2">
    <source>
        <dbReference type="ARBA" id="ARBA00022737"/>
    </source>
</evidence>
<reference evidence="5" key="1">
    <citation type="submission" date="2021-11" db="EMBL/GenBank/DDBJ databases">
        <title>Citrobacter meridianamericanus sp. nov. isolated from soil.</title>
        <authorList>
            <person name="Furlan J.P.R."/>
            <person name="Stehling E.G."/>
        </authorList>
    </citation>
    <scope>NUCLEOTIDE SEQUENCE</scope>
    <source>
        <strain evidence="5">BR102</strain>
    </source>
</reference>
<dbReference type="Pfam" id="PF25087">
    <property type="entry name" value="GMPPB_C"/>
    <property type="match status" value="1"/>
</dbReference>
<sequence length="233" mass="24440">MDFQVSLPDASPSGTNPPAMPWWTILAHRQPDVARLSALPDGGAGVLKADIALTAIIDERHGPVILGENTRVCHGAVLEGPLVTGKNCLIGNQAFIRGGSVLGDGVRIGFSTEVKGAVIGDHTTIGPQCFIADSLIADRVYLGAMVRTSNHRLDGKNVSAFHNGVLTDTGREKLGCLIGEGASLGVQVVILPGREVAAGTRLGPGIIVERNLPAGQYRLHQELRGTSLNGEHR</sequence>
<feature type="domain" description="Mannose-1-phosphate guanyltransferase C-terminal" evidence="4">
    <location>
        <begin position="62"/>
        <end position="147"/>
    </location>
</feature>
<name>A0ABT1BFD8_9ENTR</name>
<proteinExistence type="predicted"/>
<dbReference type="Gene3D" id="2.160.10.10">
    <property type="entry name" value="Hexapeptide repeat proteins"/>
    <property type="match status" value="1"/>
</dbReference>
<dbReference type="Proteomes" id="UP001139290">
    <property type="component" value="Unassembled WGS sequence"/>
</dbReference>